<evidence type="ECO:0000313" key="2">
    <source>
        <dbReference type="Proteomes" id="UP000585614"/>
    </source>
</evidence>
<reference evidence="1 2" key="1">
    <citation type="journal article" date="2020" name="Nature">
        <title>Six reference-quality genomes reveal evolution of bat adaptations.</title>
        <authorList>
            <person name="Jebb D."/>
            <person name="Huang Z."/>
            <person name="Pippel M."/>
            <person name="Hughes G.M."/>
            <person name="Lavrichenko K."/>
            <person name="Devanna P."/>
            <person name="Winkler S."/>
            <person name="Jermiin L.S."/>
            <person name="Skirmuntt E.C."/>
            <person name="Katzourakis A."/>
            <person name="Burkitt-Gray L."/>
            <person name="Ray D.A."/>
            <person name="Sullivan K.A.M."/>
            <person name="Roscito J.G."/>
            <person name="Kirilenko B.M."/>
            <person name="Davalos L.M."/>
            <person name="Corthals A.P."/>
            <person name="Power M.L."/>
            <person name="Jones G."/>
            <person name="Ransome R.D."/>
            <person name="Dechmann D.K.N."/>
            <person name="Locatelli A.G."/>
            <person name="Puechmaille S.J."/>
            <person name="Fedrigo O."/>
            <person name="Jarvis E.D."/>
            <person name="Hiller M."/>
            <person name="Vernes S.C."/>
            <person name="Myers E.W."/>
            <person name="Teeling E.C."/>
        </authorList>
    </citation>
    <scope>NUCLEOTIDE SEQUENCE [LARGE SCALE GENOMIC DNA]</scope>
    <source>
        <strain evidence="1">MRhiFer1</strain>
        <tissue evidence="1">Lung</tissue>
    </source>
</reference>
<evidence type="ECO:0000313" key="1">
    <source>
        <dbReference type="EMBL" id="KAF6364717.1"/>
    </source>
</evidence>
<gene>
    <name evidence="1" type="ORF">mRhiFer1_009842</name>
</gene>
<dbReference type="AlphaFoldDB" id="A0A7J7YRR2"/>
<proteinExistence type="predicted"/>
<accession>A0A7J7YRR2</accession>
<organism evidence="1 2">
    <name type="scientific">Rhinolophus ferrumequinum</name>
    <name type="common">Greater horseshoe bat</name>
    <dbReference type="NCBI Taxonomy" id="59479"/>
    <lineage>
        <taxon>Eukaryota</taxon>
        <taxon>Metazoa</taxon>
        <taxon>Chordata</taxon>
        <taxon>Craniata</taxon>
        <taxon>Vertebrata</taxon>
        <taxon>Euteleostomi</taxon>
        <taxon>Mammalia</taxon>
        <taxon>Eutheria</taxon>
        <taxon>Laurasiatheria</taxon>
        <taxon>Chiroptera</taxon>
        <taxon>Yinpterochiroptera</taxon>
        <taxon>Rhinolophoidea</taxon>
        <taxon>Rhinolophidae</taxon>
        <taxon>Rhinolophinae</taxon>
        <taxon>Rhinolophus</taxon>
    </lineage>
</organism>
<protein>
    <submittedName>
        <fullName evidence="1">Uncharacterized protein</fullName>
    </submittedName>
</protein>
<dbReference type="Proteomes" id="UP000585614">
    <property type="component" value="Unassembled WGS sequence"/>
</dbReference>
<name>A0A7J7YRR2_RHIFE</name>
<dbReference type="EMBL" id="JACAGC010000005">
    <property type="protein sequence ID" value="KAF6364717.1"/>
    <property type="molecule type" value="Genomic_DNA"/>
</dbReference>
<sequence>MGKVVSVLCSKIFDLQRRNPYIPKGNCPDFNIYQKCQQMKIDFFQYIGIPSKNLGHKAVYISFLSLNTYFEIPHTVPSTSCVLYNCVKSWLHIILVTCKKRTNPVIASNHLIFLKLDIQERKKTSLLFHPKKLT</sequence>
<comment type="caution">
    <text evidence="1">The sequence shown here is derived from an EMBL/GenBank/DDBJ whole genome shotgun (WGS) entry which is preliminary data.</text>
</comment>